<name>A0ACC5Y0B5_9TELE</name>
<comment type="caution">
    <text evidence="1">The sequence shown here is derived from an EMBL/GenBank/DDBJ whole genome shotgun (WGS) entry which is preliminary data.</text>
</comment>
<feature type="non-terminal residue" evidence="1">
    <location>
        <position position="1"/>
    </location>
</feature>
<evidence type="ECO:0000313" key="2">
    <source>
        <dbReference type="Proteomes" id="UP000830395"/>
    </source>
</evidence>
<protein>
    <submittedName>
        <fullName evidence="1">Uncharacterized protein</fullName>
    </submittedName>
</protein>
<sequence length="130" mass="14674">ETSNKLLERWETAFQQKIINEGQSLTSTAEIRSLISAAEGQGSENDWDSDMSSVLHLLHLLPPPPGKKKTKISSAEAVERFVNFHKFFICVLINPAPVLKALSVGGRVTSHTYWHLEDSRARLTNSMWLW</sequence>
<organism evidence="1 2">
    <name type="scientific">Pangasius djambal</name>
    <dbReference type="NCBI Taxonomy" id="1691987"/>
    <lineage>
        <taxon>Eukaryota</taxon>
        <taxon>Metazoa</taxon>
        <taxon>Chordata</taxon>
        <taxon>Craniata</taxon>
        <taxon>Vertebrata</taxon>
        <taxon>Euteleostomi</taxon>
        <taxon>Actinopterygii</taxon>
        <taxon>Neopterygii</taxon>
        <taxon>Teleostei</taxon>
        <taxon>Ostariophysi</taxon>
        <taxon>Siluriformes</taxon>
        <taxon>Pangasiidae</taxon>
        <taxon>Pangasius</taxon>
    </lineage>
</organism>
<proteinExistence type="predicted"/>
<accession>A0ACC5Y0B5</accession>
<reference evidence="1" key="1">
    <citation type="submission" date="2020-02" db="EMBL/GenBank/DDBJ databases">
        <title>Genome sequencing of the panga catfish, Pangasius djambal.</title>
        <authorList>
            <person name="Wen M."/>
            <person name="Zahm M."/>
            <person name="Roques C."/>
            <person name="Cabau C."/>
            <person name="Klopp C."/>
            <person name="Donnadieu C."/>
            <person name="Jouanno E."/>
            <person name="Avarre J.-C."/>
            <person name="Campet M."/>
            <person name="Ha T."/>
            <person name="Dugue R."/>
            <person name="Lampietro C."/>
            <person name="Louis A."/>
            <person name="Herpin A."/>
            <person name="Echchiki A."/>
            <person name="Berthelot C."/>
            <person name="Parey E."/>
            <person name="Roest-Crollius H."/>
            <person name="Braasch I."/>
            <person name="Postlethwait J.H."/>
            <person name="Bobe J."/>
            <person name="Montfort J."/>
            <person name="Bouchez O."/>
            <person name="Begum T."/>
            <person name="Schartl M."/>
            <person name="Gustiano R."/>
            <person name="Guiguen Y."/>
        </authorList>
    </citation>
    <scope>NUCLEOTIDE SEQUENCE</scope>
    <source>
        <strain evidence="1">Pdj_M5554</strain>
    </source>
</reference>
<gene>
    <name evidence="1" type="ORF">PDJAM_G00012310</name>
</gene>
<dbReference type="Proteomes" id="UP000830395">
    <property type="component" value="Chromosome 1"/>
</dbReference>
<evidence type="ECO:0000313" key="1">
    <source>
        <dbReference type="EMBL" id="MCJ8729053.1"/>
    </source>
</evidence>
<keyword evidence="2" id="KW-1185">Reference proteome</keyword>
<dbReference type="EMBL" id="CM040975">
    <property type="protein sequence ID" value="MCJ8729053.1"/>
    <property type="molecule type" value="Genomic_DNA"/>
</dbReference>
<feature type="non-terminal residue" evidence="1">
    <location>
        <position position="130"/>
    </location>
</feature>